<evidence type="ECO:0000256" key="1">
    <source>
        <dbReference type="SAM" id="Coils"/>
    </source>
</evidence>
<protein>
    <recommendedName>
        <fullName evidence="4">RNA polymerase sigma factor (Sigma-70 family)</fullName>
    </recommendedName>
</protein>
<proteinExistence type="predicted"/>
<evidence type="ECO:0000313" key="3">
    <source>
        <dbReference type="Proteomes" id="UP001451571"/>
    </source>
</evidence>
<organism evidence="2 3">
    <name type="scientific">Kineothrix sedimenti</name>
    <dbReference type="NCBI Taxonomy" id="3123317"/>
    <lineage>
        <taxon>Bacteria</taxon>
        <taxon>Bacillati</taxon>
        <taxon>Bacillota</taxon>
        <taxon>Clostridia</taxon>
        <taxon>Lachnospirales</taxon>
        <taxon>Lachnospiraceae</taxon>
        <taxon>Kineothrix</taxon>
    </lineage>
</organism>
<dbReference type="PANTHER" id="PTHR39639:SF1">
    <property type="entry name" value="DUF262 DOMAIN-CONTAINING PROTEIN"/>
    <property type="match status" value="1"/>
</dbReference>
<evidence type="ECO:0000313" key="2">
    <source>
        <dbReference type="EMBL" id="XAH75912.1"/>
    </source>
</evidence>
<dbReference type="PANTHER" id="PTHR39639">
    <property type="entry name" value="CHROMOSOME 16, WHOLE GENOME SHOTGUN SEQUENCE"/>
    <property type="match status" value="1"/>
</dbReference>
<feature type="coiled-coil region" evidence="1">
    <location>
        <begin position="129"/>
        <end position="156"/>
    </location>
</feature>
<keyword evidence="3" id="KW-1185">Reference proteome</keyword>
<accession>A0ABZ3F2Z8</accession>
<keyword evidence="1" id="KW-0175">Coiled coil</keyword>
<dbReference type="EMBL" id="CP146256">
    <property type="protein sequence ID" value="XAH75912.1"/>
    <property type="molecule type" value="Genomic_DNA"/>
</dbReference>
<dbReference type="RefSeq" id="WP_342759488.1">
    <property type="nucleotide sequence ID" value="NZ_CP146256.1"/>
</dbReference>
<name>A0ABZ3F2Z8_9FIRM</name>
<evidence type="ECO:0008006" key="4">
    <source>
        <dbReference type="Google" id="ProtNLM"/>
    </source>
</evidence>
<dbReference type="Proteomes" id="UP001451571">
    <property type="component" value="Chromosome"/>
</dbReference>
<gene>
    <name evidence="2" type="ORF">V6984_09195</name>
</gene>
<sequence>MDDNQKQKLLEEYAANDMAKLRKISYSIFKKFGGISEQDHDDFYSKANEELWKATEIFDESMGIPFEGYLKGCLARKFKTEMTGLNRIKRKADRLSISINTPIGEDESTLEDILKSDFDIENEISEKSVISSEENVQNYLASLNETEKQIATLIIQGYEHSDIKEKLGFSEKKYSRLLKNMSSFEKQIIINYNKSNVQIEEDKEMEYCTQTLEKSKPDRWSVASIIKKINNYTIRFDHPLQRESEQWSSVMKGNLISDILQDNPIPPLVFAEQVINGLATVWNLDGKQRSTNVYSYKNDGFKITKNVRRWNIHYQAIVKDENGKPDLDKDGFRKCEQKCFDIRGKKFSDLPEELKDKFLDYNFEIVHYLNCKSDDIAYHLARYNEGKSMSASQKGIIRIGEEFATMVKSISAMPFFREKGAYTGAEYSNGTVDRVVIESVMASNFLNEWRKDQNDMCSYMKENATTEMFENFEDVIDRLSKVGTDEVFEMFNSKDSFLYFGLFARFVNTGLDDERFVEFIAEFSALHSKEVDGVTYDDLNGKSTKDKNVVISKIKHLETLMNEFLHITKSEVNDEEDKSNEEIQVIDFVRENAKPNVTEDDIDDYYGMLDGYSIDKHSKLLSWENEPSLIALIAYSFDNDIDLDDWIVKYFNGNNNFIANQKENYIHMKQCLENYIKKGEAA</sequence>
<reference evidence="2 3" key="1">
    <citation type="submission" date="2024-02" db="EMBL/GenBank/DDBJ databases">
        <title>Bacterial strain from lacustrine sediment.</title>
        <authorList>
            <person name="Petit C."/>
            <person name="Fadhlaoui K."/>
        </authorList>
    </citation>
    <scope>NUCLEOTIDE SEQUENCE [LARGE SCALE GENOMIC DNA]</scope>
    <source>
        <strain evidence="2 3">IPX-CK</strain>
    </source>
</reference>